<accession>A0AAW1W806</accession>
<evidence type="ECO:0000313" key="2">
    <source>
        <dbReference type="Proteomes" id="UP001457282"/>
    </source>
</evidence>
<dbReference type="AlphaFoldDB" id="A0AAW1W806"/>
<name>A0AAW1W806_RUBAR</name>
<gene>
    <name evidence="1" type="ORF">M0R45_028686</name>
</gene>
<keyword evidence="2" id="KW-1185">Reference proteome</keyword>
<sequence length="119" mass="13742">MGFQDIVGGGLRFQYEKLRKRNEKMGRAGRHIWVKKMNGRLKGFKLSRSRKLSLKIFSVVVRQSRIARIYGEIVNRLKTDGIYPNIIFSTQWGLPVLSHSSVKFRESVAKAPYARSCIK</sequence>
<evidence type="ECO:0000313" key="1">
    <source>
        <dbReference type="EMBL" id="KAK9920125.1"/>
    </source>
</evidence>
<dbReference type="Proteomes" id="UP001457282">
    <property type="component" value="Unassembled WGS sequence"/>
</dbReference>
<dbReference type="PANTHER" id="PTHR35123:SF3">
    <property type="entry name" value="TRANSMEMBRANE PROTEIN"/>
    <property type="match status" value="1"/>
</dbReference>
<reference evidence="1 2" key="1">
    <citation type="journal article" date="2023" name="G3 (Bethesda)">
        <title>A chromosome-length genome assembly and annotation of blackberry (Rubus argutus, cv. 'Hillquist').</title>
        <authorList>
            <person name="Bruna T."/>
            <person name="Aryal R."/>
            <person name="Dudchenko O."/>
            <person name="Sargent D.J."/>
            <person name="Mead D."/>
            <person name="Buti M."/>
            <person name="Cavallini A."/>
            <person name="Hytonen T."/>
            <person name="Andres J."/>
            <person name="Pham M."/>
            <person name="Weisz D."/>
            <person name="Mascagni F."/>
            <person name="Usai G."/>
            <person name="Natali L."/>
            <person name="Bassil N."/>
            <person name="Fernandez G.E."/>
            <person name="Lomsadze A."/>
            <person name="Armour M."/>
            <person name="Olukolu B."/>
            <person name="Poorten T."/>
            <person name="Britton C."/>
            <person name="Davik J."/>
            <person name="Ashrafi H."/>
            <person name="Aiden E.L."/>
            <person name="Borodovsky M."/>
            <person name="Worthington M."/>
        </authorList>
    </citation>
    <scope>NUCLEOTIDE SEQUENCE [LARGE SCALE GENOMIC DNA]</scope>
    <source>
        <strain evidence="1">PI 553951</strain>
    </source>
</reference>
<dbReference type="EMBL" id="JBEDUW010000006">
    <property type="protein sequence ID" value="KAK9920125.1"/>
    <property type="molecule type" value="Genomic_DNA"/>
</dbReference>
<comment type="caution">
    <text evidence="1">The sequence shown here is derived from an EMBL/GenBank/DDBJ whole genome shotgun (WGS) entry which is preliminary data.</text>
</comment>
<protein>
    <submittedName>
        <fullName evidence="1">Uncharacterized protein</fullName>
    </submittedName>
</protein>
<proteinExistence type="predicted"/>
<dbReference type="PANTHER" id="PTHR35123">
    <property type="entry name" value="OS07G0633900 PROTEIN-RELATED"/>
    <property type="match status" value="1"/>
</dbReference>
<organism evidence="1 2">
    <name type="scientific">Rubus argutus</name>
    <name type="common">Southern blackberry</name>
    <dbReference type="NCBI Taxonomy" id="59490"/>
    <lineage>
        <taxon>Eukaryota</taxon>
        <taxon>Viridiplantae</taxon>
        <taxon>Streptophyta</taxon>
        <taxon>Embryophyta</taxon>
        <taxon>Tracheophyta</taxon>
        <taxon>Spermatophyta</taxon>
        <taxon>Magnoliopsida</taxon>
        <taxon>eudicotyledons</taxon>
        <taxon>Gunneridae</taxon>
        <taxon>Pentapetalae</taxon>
        <taxon>rosids</taxon>
        <taxon>fabids</taxon>
        <taxon>Rosales</taxon>
        <taxon>Rosaceae</taxon>
        <taxon>Rosoideae</taxon>
        <taxon>Rosoideae incertae sedis</taxon>
        <taxon>Rubus</taxon>
    </lineage>
</organism>